<evidence type="ECO:0000256" key="2">
    <source>
        <dbReference type="ARBA" id="ARBA00021200"/>
    </source>
</evidence>
<accession>A0ABN8LIL7</accession>
<feature type="region of interest" description="Disordered" evidence="10">
    <location>
        <begin position="403"/>
        <end position="436"/>
    </location>
</feature>
<evidence type="ECO:0000256" key="6">
    <source>
        <dbReference type="ARBA" id="ARBA00022729"/>
    </source>
</evidence>
<organism evidence="13 14">
    <name type="scientific">Porites evermanni</name>
    <dbReference type="NCBI Taxonomy" id="104178"/>
    <lineage>
        <taxon>Eukaryota</taxon>
        <taxon>Metazoa</taxon>
        <taxon>Cnidaria</taxon>
        <taxon>Anthozoa</taxon>
        <taxon>Hexacorallia</taxon>
        <taxon>Scleractinia</taxon>
        <taxon>Fungiina</taxon>
        <taxon>Poritidae</taxon>
        <taxon>Porites</taxon>
    </lineage>
</organism>
<keyword evidence="9 11" id="KW-0472">Membrane</keyword>
<evidence type="ECO:0000256" key="12">
    <source>
        <dbReference type="SAM" id="SignalP"/>
    </source>
</evidence>
<proteinExistence type="predicted"/>
<evidence type="ECO:0000313" key="13">
    <source>
        <dbReference type="EMBL" id="CAH3015320.1"/>
    </source>
</evidence>
<keyword evidence="6 12" id="KW-0732">Signal</keyword>
<keyword evidence="4" id="KW-1003">Cell membrane</keyword>
<evidence type="ECO:0000256" key="5">
    <source>
        <dbReference type="ARBA" id="ARBA00022692"/>
    </source>
</evidence>
<keyword evidence="8 11" id="KW-1133">Transmembrane helix</keyword>
<evidence type="ECO:0000256" key="8">
    <source>
        <dbReference type="ARBA" id="ARBA00022989"/>
    </source>
</evidence>
<dbReference type="InterPro" id="IPR026112">
    <property type="entry name" value="AMN"/>
</dbReference>
<evidence type="ECO:0000256" key="3">
    <source>
        <dbReference type="ARBA" id="ARBA00022448"/>
    </source>
</evidence>
<evidence type="ECO:0000256" key="11">
    <source>
        <dbReference type="SAM" id="Phobius"/>
    </source>
</evidence>
<dbReference type="PANTHER" id="PTHR14995:SF2">
    <property type="entry name" value="PROTEIN AMNIONLESS"/>
    <property type="match status" value="1"/>
</dbReference>
<dbReference type="EMBL" id="CALNXI010000022">
    <property type="protein sequence ID" value="CAH3015320.1"/>
    <property type="molecule type" value="Genomic_DNA"/>
</dbReference>
<evidence type="ECO:0000256" key="9">
    <source>
        <dbReference type="ARBA" id="ARBA00023136"/>
    </source>
</evidence>
<name>A0ABN8LIL7_9CNID</name>
<comment type="subcellular location">
    <subcellularLocation>
        <location evidence="1">Cell membrane</location>
        <topology evidence="1">Single-pass type I membrane protein</topology>
    </subcellularLocation>
</comment>
<dbReference type="Proteomes" id="UP001159427">
    <property type="component" value="Unassembled WGS sequence"/>
</dbReference>
<evidence type="ECO:0000256" key="4">
    <source>
        <dbReference type="ARBA" id="ARBA00022475"/>
    </source>
</evidence>
<dbReference type="PANTHER" id="PTHR14995">
    <property type="entry name" value="AMNIONLESS"/>
    <property type="match status" value="1"/>
</dbReference>
<keyword evidence="14" id="KW-1185">Reference proteome</keyword>
<evidence type="ECO:0000313" key="14">
    <source>
        <dbReference type="Proteomes" id="UP001159427"/>
    </source>
</evidence>
<feature type="transmembrane region" description="Helical" evidence="11">
    <location>
        <begin position="350"/>
        <end position="373"/>
    </location>
</feature>
<keyword evidence="5 11" id="KW-0812">Transmembrane</keyword>
<comment type="caution">
    <text evidence="13">The sequence shown here is derived from an EMBL/GenBank/DDBJ whole genome shotgun (WGS) entry which is preliminary data.</text>
</comment>
<evidence type="ECO:0000256" key="10">
    <source>
        <dbReference type="SAM" id="MobiDB-lite"/>
    </source>
</evidence>
<gene>
    <name evidence="13" type="ORF">PEVE_00015552</name>
</gene>
<protein>
    <recommendedName>
        <fullName evidence="2">Protein amnionless</fullName>
    </recommendedName>
</protein>
<feature type="compositionally biased region" description="Polar residues" evidence="10">
    <location>
        <begin position="409"/>
        <end position="418"/>
    </location>
</feature>
<keyword evidence="3" id="KW-0813">Transport</keyword>
<evidence type="ECO:0000256" key="7">
    <source>
        <dbReference type="ARBA" id="ARBA00022927"/>
    </source>
</evidence>
<reference evidence="13 14" key="1">
    <citation type="submission" date="2022-05" db="EMBL/GenBank/DDBJ databases">
        <authorList>
            <consortium name="Genoscope - CEA"/>
            <person name="William W."/>
        </authorList>
    </citation>
    <scope>NUCLEOTIDE SEQUENCE [LARGE SCALE GENOMIC DNA]</scope>
</reference>
<evidence type="ECO:0000256" key="1">
    <source>
        <dbReference type="ARBA" id="ARBA00004251"/>
    </source>
</evidence>
<keyword evidence="7" id="KW-0653">Protein transport</keyword>
<feature type="signal peptide" evidence="12">
    <location>
        <begin position="1"/>
        <end position="25"/>
    </location>
</feature>
<feature type="chain" id="PRO_5046177155" description="Protein amnionless" evidence="12">
    <location>
        <begin position="26"/>
        <end position="436"/>
    </location>
</feature>
<dbReference type="Pfam" id="PF14828">
    <property type="entry name" value="Amnionless"/>
    <property type="match status" value="1"/>
</dbReference>
<sequence length="436" mass="48378">MLKAKDKKNFYWLFICFLLVHQCSASIKKWLPNTNFNNPANWDKRRVPSDGEDVKLDKGNKPLAVSLRRSHSLKSLSLPINGEVIFYDGAEIQFCASETNSCNDSGDIHFLASVQDWYNPYNWQDIASLASSIILHTDNVPCVHDTAVFPQDSSFLVSSSIPVKVAAVELFGQRQSSKSFKDFYSGESGRLQFNLTESADITAVECIDSTGCPCGTWKLAENICSHVKCKDPGCAKPFKPEGSCCDICGTLLKLSLRQDFNMASYRDLLMNVSQKGYEGVTIATSKTEAGFVQVVLTDQENGMKAQIASEHLKDLLTSEKAFSVDSAEVLKQSATTAVSGKKSGKPKNNLVIPLAVGLTILFLFLVTVLFLIFRRTKRIRNHSFKFVEVEEFELDEMDADKEEAKLEKQYSSGPSSDKSALAMANPLYESAENEKE</sequence>